<keyword evidence="1" id="KW-0472">Membrane</keyword>
<comment type="caution">
    <text evidence="2">The sequence shown here is derived from an EMBL/GenBank/DDBJ whole genome shotgun (WGS) entry which is preliminary data.</text>
</comment>
<keyword evidence="3" id="KW-1185">Reference proteome</keyword>
<evidence type="ECO:0008006" key="4">
    <source>
        <dbReference type="Google" id="ProtNLM"/>
    </source>
</evidence>
<dbReference type="Proteomes" id="UP001064489">
    <property type="component" value="Chromosome 9"/>
</dbReference>
<evidence type="ECO:0000256" key="1">
    <source>
        <dbReference type="SAM" id="Phobius"/>
    </source>
</evidence>
<gene>
    <name evidence="2" type="ORF">LWI28_021272</name>
</gene>
<feature type="transmembrane region" description="Helical" evidence="1">
    <location>
        <begin position="81"/>
        <end position="107"/>
    </location>
</feature>
<reference evidence="2" key="2">
    <citation type="submission" date="2023-02" db="EMBL/GenBank/DDBJ databases">
        <authorList>
            <person name="Swenson N.G."/>
            <person name="Wegrzyn J.L."/>
            <person name="Mcevoy S.L."/>
        </authorList>
    </citation>
    <scope>NUCLEOTIDE SEQUENCE</scope>
    <source>
        <strain evidence="2">91603</strain>
        <tissue evidence="2">Leaf</tissue>
    </source>
</reference>
<dbReference type="AlphaFoldDB" id="A0AAD5P7M1"/>
<organism evidence="2 3">
    <name type="scientific">Acer negundo</name>
    <name type="common">Box elder</name>
    <dbReference type="NCBI Taxonomy" id="4023"/>
    <lineage>
        <taxon>Eukaryota</taxon>
        <taxon>Viridiplantae</taxon>
        <taxon>Streptophyta</taxon>
        <taxon>Embryophyta</taxon>
        <taxon>Tracheophyta</taxon>
        <taxon>Spermatophyta</taxon>
        <taxon>Magnoliopsida</taxon>
        <taxon>eudicotyledons</taxon>
        <taxon>Gunneridae</taxon>
        <taxon>Pentapetalae</taxon>
        <taxon>rosids</taxon>
        <taxon>malvids</taxon>
        <taxon>Sapindales</taxon>
        <taxon>Sapindaceae</taxon>
        <taxon>Hippocastanoideae</taxon>
        <taxon>Acereae</taxon>
        <taxon>Acer</taxon>
    </lineage>
</organism>
<reference evidence="2" key="1">
    <citation type="journal article" date="2022" name="Plant J.">
        <title>Strategies of tolerance reflected in two North American maple genomes.</title>
        <authorList>
            <person name="McEvoy S.L."/>
            <person name="Sezen U.U."/>
            <person name="Trouern-Trend A."/>
            <person name="McMahon S.M."/>
            <person name="Schaberg P.G."/>
            <person name="Yang J."/>
            <person name="Wegrzyn J.L."/>
            <person name="Swenson N.G."/>
        </authorList>
    </citation>
    <scope>NUCLEOTIDE SEQUENCE</scope>
    <source>
        <strain evidence="2">91603</strain>
    </source>
</reference>
<evidence type="ECO:0000313" key="3">
    <source>
        <dbReference type="Proteomes" id="UP001064489"/>
    </source>
</evidence>
<proteinExistence type="predicted"/>
<protein>
    <recommendedName>
        <fullName evidence="4">Transmembrane protein</fullName>
    </recommendedName>
</protein>
<keyword evidence="1" id="KW-0812">Transmembrane</keyword>
<sequence>MHDEVDEDDDDPVWWQTMCDVGVEACFVGGREIMKAQSRKKRGRGLCSREKIGLGVDSMSEKEKREENGFDLATDGGLIRLAFGVGLIWSLVVVYVGLTVMLAYVGLCGFDFCVAFSNFG</sequence>
<keyword evidence="1" id="KW-1133">Transmembrane helix</keyword>
<name>A0AAD5P7M1_ACENE</name>
<accession>A0AAD5P7M1</accession>
<dbReference type="EMBL" id="JAJSOW010000001">
    <property type="protein sequence ID" value="KAI9201299.1"/>
    <property type="molecule type" value="Genomic_DNA"/>
</dbReference>
<evidence type="ECO:0000313" key="2">
    <source>
        <dbReference type="EMBL" id="KAI9201299.1"/>
    </source>
</evidence>